<feature type="domain" description="Nucleotidyl transferase" evidence="1">
    <location>
        <begin position="4"/>
        <end position="265"/>
    </location>
</feature>
<comment type="caution">
    <text evidence="2">The sequence shown here is derived from an EMBL/GenBank/DDBJ whole genome shotgun (WGS) entry which is preliminary data.</text>
</comment>
<evidence type="ECO:0000313" key="2">
    <source>
        <dbReference type="EMBL" id="SIR33691.1"/>
    </source>
</evidence>
<name>A0ABY1K6S4_9BACL</name>
<dbReference type="InterPro" id="IPR005835">
    <property type="entry name" value="NTP_transferase_dom"/>
</dbReference>
<dbReference type="EMBL" id="FTNK01000011">
    <property type="protein sequence ID" value="SIR33691.1"/>
    <property type="molecule type" value="Genomic_DNA"/>
</dbReference>
<evidence type="ECO:0000259" key="1">
    <source>
        <dbReference type="Pfam" id="PF00483"/>
    </source>
</evidence>
<sequence>MRIILLSGGEGKRLWPLSNALRSKPFLRLLQDQSGERISLIQNTMKELDSLGYSDNTIVVASATHIEQVHEHLGRKVQSLVEPQRRDTFPAVALATSYLHDELGVDREEIVIVMPVDSQADQSFYQLLPILEQELSRSVETKLGLIGVKPLSASVKYGYISLEHGNKKGLLSPIQQFREKPNEQNAKELVAEGALWNCGVFAFTVGYLLDLLKQRGLPQDYSTLNDRYEDLPANSFDYEVSEHEEAAACLSYDGNWRDVGTWDVLSSRLEEQVYGKSVINGRCSGTHVINELPIPIVISDIPDAIIVAGIEGILISSKKSSIDLKSLLSKLTSVPSQVEFRTEGKCFLIDRHNVTSDELVIETSRIHLLKGEQLVTHSKAVKTIWTLTMGAGIFTSSDTHFPQSDVSAGQTLQLQDSDLFTASTECMLIEITTLSTVQDEVLL</sequence>
<dbReference type="Proteomes" id="UP000186666">
    <property type="component" value="Unassembled WGS sequence"/>
</dbReference>
<proteinExistence type="predicted"/>
<keyword evidence="2" id="KW-0808">Transferase</keyword>
<dbReference type="GO" id="GO:0016779">
    <property type="term" value="F:nucleotidyltransferase activity"/>
    <property type="evidence" value="ECO:0007669"/>
    <property type="project" value="UniProtKB-KW"/>
</dbReference>
<keyword evidence="2" id="KW-0548">Nucleotidyltransferase</keyword>
<keyword evidence="3" id="KW-1185">Reference proteome</keyword>
<reference evidence="2 3" key="1">
    <citation type="submission" date="2017-01" db="EMBL/GenBank/DDBJ databases">
        <authorList>
            <person name="Varghese N."/>
            <person name="Submissions S."/>
        </authorList>
    </citation>
    <scope>NUCLEOTIDE SEQUENCE [LARGE SCALE GENOMIC DNA]</scope>
    <source>
        <strain evidence="2 3">ATCC 23464</strain>
    </source>
</reference>
<dbReference type="Pfam" id="PF00483">
    <property type="entry name" value="NTP_transferase"/>
    <property type="match status" value="1"/>
</dbReference>
<dbReference type="SUPFAM" id="SSF53448">
    <property type="entry name" value="Nucleotide-diphospho-sugar transferases"/>
    <property type="match status" value="1"/>
</dbReference>
<dbReference type="PANTHER" id="PTHR46390">
    <property type="entry name" value="MANNOSE-1-PHOSPHATE GUANYLYLTRANSFERASE"/>
    <property type="match status" value="1"/>
</dbReference>
<dbReference type="InterPro" id="IPR029044">
    <property type="entry name" value="Nucleotide-diphossugar_trans"/>
</dbReference>
<evidence type="ECO:0000313" key="3">
    <source>
        <dbReference type="Proteomes" id="UP000186666"/>
    </source>
</evidence>
<dbReference type="PANTHER" id="PTHR46390:SF1">
    <property type="entry name" value="MANNOSE-1-PHOSPHATE GUANYLYLTRANSFERASE"/>
    <property type="match status" value="1"/>
</dbReference>
<dbReference type="RefSeq" id="WP_068584194.1">
    <property type="nucleotide sequence ID" value="NZ_FTNK01000011.1"/>
</dbReference>
<gene>
    <name evidence="2" type="ORF">SAMN05421578_11160</name>
</gene>
<dbReference type="Gene3D" id="3.90.550.10">
    <property type="entry name" value="Spore Coat Polysaccharide Biosynthesis Protein SpsA, Chain A"/>
    <property type="match status" value="1"/>
</dbReference>
<organism evidence="2 3">
    <name type="scientific">Paenibacillus macquariensis</name>
    <dbReference type="NCBI Taxonomy" id="948756"/>
    <lineage>
        <taxon>Bacteria</taxon>
        <taxon>Bacillati</taxon>
        <taxon>Bacillota</taxon>
        <taxon>Bacilli</taxon>
        <taxon>Bacillales</taxon>
        <taxon>Paenibacillaceae</taxon>
        <taxon>Paenibacillus</taxon>
    </lineage>
</organism>
<accession>A0ABY1K6S4</accession>
<protein>
    <submittedName>
        <fullName evidence="2">Mannose-1-phosphate guanylyltransferase</fullName>
    </submittedName>
</protein>
<dbReference type="InterPro" id="IPR051161">
    <property type="entry name" value="Mannose-6P_isomerase_type2"/>
</dbReference>